<evidence type="ECO:0000256" key="7">
    <source>
        <dbReference type="ARBA" id="ARBA00022741"/>
    </source>
</evidence>
<dbReference type="GO" id="GO:0005829">
    <property type="term" value="C:cytosol"/>
    <property type="evidence" value="ECO:0007669"/>
    <property type="project" value="TreeGrafter"/>
</dbReference>
<comment type="pathway">
    <text evidence="1">Pyrimidine metabolism; dTTP biosynthesis.</text>
</comment>
<dbReference type="PANTHER" id="PTHR10344">
    <property type="entry name" value="THYMIDYLATE KINASE"/>
    <property type="match status" value="1"/>
</dbReference>
<evidence type="ECO:0000256" key="9">
    <source>
        <dbReference type="ARBA" id="ARBA00022840"/>
    </source>
</evidence>
<evidence type="ECO:0000256" key="3">
    <source>
        <dbReference type="ARBA" id="ARBA00012980"/>
    </source>
</evidence>
<dbReference type="FunFam" id="3.40.50.300:FF:000679">
    <property type="entry name" value="Thymidylate kinase"/>
    <property type="match status" value="1"/>
</dbReference>
<keyword evidence="5" id="KW-0808">Transferase</keyword>
<dbReference type="GO" id="GO:0006233">
    <property type="term" value="P:dTDP biosynthetic process"/>
    <property type="evidence" value="ECO:0007669"/>
    <property type="project" value="InterPro"/>
</dbReference>
<sequence>MSRRGAFIVVEGLDRSGKTTQTNLLCEHLSKIGDRPVKLIKFPDRTTPIGQMIDNYLRSKSELDDHAIHLLFSANRWEMRSSLLQLLNEGITVICDRYAFSGVAFTFAKSLVASAPESTRKLTYEWCRTPDAGLPAPDLILFLDISAEVAKLRGGYGDERYEKAELQQRVREVYKRIQDDMQTSGVHWISINASHEMEVVKQEICSYVKDLSNGVNEPIKSLWLT</sequence>
<comment type="similarity">
    <text evidence="2">Belongs to the thymidylate kinase family.</text>
</comment>
<dbReference type="GO" id="GO:0004798">
    <property type="term" value="F:dTMP kinase activity"/>
    <property type="evidence" value="ECO:0007669"/>
    <property type="project" value="UniProtKB-EC"/>
</dbReference>
<keyword evidence="9" id="KW-0067">ATP-binding</keyword>
<keyword evidence="6" id="KW-0545">Nucleotide biosynthesis</keyword>
<dbReference type="GO" id="GO:0004550">
    <property type="term" value="F:nucleoside diphosphate kinase activity"/>
    <property type="evidence" value="ECO:0007669"/>
    <property type="project" value="TreeGrafter"/>
</dbReference>
<dbReference type="GO" id="GO:0006235">
    <property type="term" value="P:dTTP biosynthetic process"/>
    <property type="evidence" value="ECO:0007669"/>
    <property type="project" value="TreeGrafter"/>
</dbReference>
<evidence type="ECO:0000256" key="6">
    <source>
        <dbReference type="ARBA" id="ARBA00022727"/>
    </source>
</evidence>
<dbReference type="AlphaFoldDB" id="A0AAV5ADV8"/>
<protein>
    <recommendedName>
        <fullName evidence="4">Thymidylate kinase</fullName>
        <ecNumber evidence="3">2.7.4.9</ecNumber>
    </recommendedName>
</protein>
<dbReference type="PANTHER" id="PTHR10344:SF1">
    <property type="entry name" value="THYMIDYLATE KINASE"/>
    <property type="match status" value="1"/>
</dbReference>
<dbReference type="Proteomes" id="UP001050691">
    <property type="component" value="Unassembled WGS sequence"/>
</dbReference>
<dbReference type="GO" id="GO:0005524">
    <property type="term" value="F:ATP binding"/>
    <property type="evidence" value="ECO:0007669"/>
    <property type="project" value="UniProtKB-KW"/>
</dbReference>
<dbReference type="GO" id="GO:0005634">
    <property type="term" value="C:nucleus"/>
    <property type="evidence" value="ECO:0007669"/>
    <property type="project" value="TreeGrafter"/>
</dbReference>
<proteinExistence type="inferred from homology"/>
<dbReference type="GO" id="GO:0006227">
    <property type="term" value="P:dUDP biosynthetic process"/>
    <property type="evidence" value="ECO:0007669"/>
    <property type="project" value="TreeGrafter"/>
</dbReference>
<dbReference type="HAMAP" id="MF_00165">
    <property type="entry name" value="Thymidylate_kinase"/>
    <property type="match status" value="1"/>
</dbReference>
<gene>
    <name evidence="11" type="ORF">Clacol_005606</name>
</gene>
<evidence type="ECO:0000313" key="11">
    <source>
        <dbReference type="EMBL" id="GJJ11374.1"/>
    </source>
</evidence>
<organism evidence="11 12">
    <name type="scientific">Clathrus columnatus</name>
    <dbReference type="NCBI Taxonomy" id="1419009"/>
    <lineage>
        <taxon>Eukaryota</taxon>
        <taxon>Fungi</taxon>
        <taxon>Dikarya</taxon>
        <taxon>Basidiomycota</taxon>
        <taxon>Agaricomycotina</taxon>
        <taxon>Agaricomycetes</taxon>
        <taxon>Phallomycetidae</taxon>
        <taxon>Phallales</taxon>
        <taxon>Clathraceae</taxon>
        <taxon>Clathrus</taxon>
    </lineage>
</organism>
<evidence type="ECO:0000256" key="8">
    <source>
        <dbReference type="ARBA" id="ARBA00022777"/>
    </source>
</evidence>
<evidence type="ECO:0000256" key="4">
    <source>
        <dbReference type="ARBA" id="ARBA00017144"/>
    </source>
</evidence>
<evidence type="ECO:0000256" key="1">
    <source>
        <dbReference type="ARBA" id="ARBA00004992"/>
    </source>
</evidence>
<comment type="caution">
    <text evidence="11">The sequence shown here is derived from an EMBL/GenBank/DDBJ whole genome shotgun (WGS) entry which is preliminary data.</text>
</comment>
<keyword evidence="12" id="KW-1185">Reference proteome</keyword>
<dbReference type="InterPro" id="IPR027417">
    <property type="entry name" value="P-loop_NTPase"/>
</dbReference>
<dbReference type="Gene3D" id="3.40.50.300">
    <property type="entry name" value="P-loop containing nucleotide triphosphate hydrolases"/>
    <property type="match status" value="1"/>
</dbReference>
<dbReference type="NCBIfam" id="TIGR00041">
    <property type="entry name" value="DTMP_kinase"/>
    <property type="match status" value="1"/>
</dbReference>
<dbReference type="EMBL" id="BPWL01000006">
    <property type="protein sequence ID" value="GJJ11374.1"/>
    <property type="molecule type" value="Genomic_DNA"/>
</dbReference>
<feature type="domain" description="Thymidylate kinase-like" evidence="10">
    <location>
        <begin position="10"/>
        <end position="204"/>
    </location>
</feature>
<accession>A0AAV5ADV8</accession>
<evidence type="ECO:0000256" key="2">
    <source>
        <dbReference type="ARBA" id="ARBA00009776"/>
    </source>
</evidence>
<keyword evidence="7" id="KW-0547">Nucleotide-binding</keyword>
<dbReference type="InterPro" id="IPR018094">
    <property type="entry name" value="Thymidylate_kinase"/>
</dbReference>
<name>A0AAV5ADV8_9AGAM</name>
<evidence type="ECO:0000256" key="5">
    <source>
        <dbReference type="ARBA" id="ARBA00022679"/>
    </source>
</evidence>
<dbReference type="SUPFAM" id="SSF52540">
    <property type="entry name" value="P-loop containing nucleoside triphosphate hydrolases"/>
    <property type="match status" value="1"/>
</dbReference>
<dbReference type="EC" id="2.7.4.9" evidence="3"/>
<dbReference type="CDD" id="cd01672">
    <property type="entry name" value="TMPK"/>
    <property type="match status" value="1"/>
</dbReference>
<evidence type="ECO:0000259" key="10">
    <source>
        <dbReference type="Pfam" id="PF02223"/>
    </source>
</evidence>
<evidence type="ECO:0000313" key="12">
    <source>
        <dbReference type="Proteomes" id="UP001050691"/>
    </source>
</evidence>
<dbReference type="Pfam" id="PF02223">
    <property type="entry name" value="Thymidylate_kin"/>
    <property type="match status" value="1"/>
</dbReference>
<dbReference type="InterPro" id="IPR039430">
    <property type="entry name" value="Thymidylate_kin-like_dom"/>
</dbReference>
<reference evidence="11" key="1">
    <citation type="submission" date="2021-10" db="EMBL/GenBank/DDBJ databases">
        <title>De novo Genome Assembly of Clathrus columnatus (Basidiomycota, Fungi) Using Illumina and Nanopore Sequence Data.</title>
        <authorList>
            <person name="Ogiso-Tanaka E."/>
            <person name="Itagaki H."/>
            <person name="Hosoya T."/>
            <person name="Hosaka K."/>
        </authorList>
    </citation>
    <scope>NUCLEOTIDE SEQUENCE</scope>
    <source>
        <strain evidence="11">MO-923</strain>
    </source>
</reference>
<keyword evidence="8" id="KW-0418">Kinase</keyword>